<reference evidence="1" key="2">
    <citation type="submission" date="2020-09" db="EMBL/GenBank/DDBJ databases">
        <authorList>
            <person name="Sun Q."/>
            <person name="Zhou Y."/>
        </authorList>
    </citation>
    <scope>NUCLEOTIDE SEQUENCE</scope>
    <source>
        <strain evidence="1">CGMCC 1.12408</strain>
    </source>
</reference>
<evidence type="ECO:0000313" key="2">
    <source>
        <dbReference type="Proteomes" id="UP000613512"/>
    </source>
</evidence>
<name>A0A916RZ64_9BACI</name>
<sequence length="54" mass="6358">MNSRPICGDVRYMHTYYYCAYEYGCDLRGFKAKYRKRVDFLGDVCENKAIACPC</sequence>
<proteinExistence type="predicted"/>
<evidence type="ECO:0000313" key="1">
    <source>
        <dbReference type="EMBL" id="GGA77379.1"/>
    </source>
</evidence>
<accession>A0A916RZ64</accession>
<keyword evidence="2" id="KW-1185">Reference proteome</keyword>
<comment type="caution">
    <text evidence="1">The sequence shown here is derived from an EMBL/GenBank/DDBJ whole genome shotgun (WGS) entry which is preliminary data.</text>
</comment>
<reference evidence="1" key="1">
    <citation type="journal article" date="2014" name="Int. J. Syst. Evol. Microbiol.">
        <title>Complete genome sequence of Corynebacterium casei LMG S-19264T (=DSM 44701T), isolated from a smear-ripened cheese.</title>
        <authorList>
            <consortium name="US DOE Joint Genome Institute (JGI-PGF)"/>
            <person name="Walter F."/>
            <person name="Albersmeier A."/>
            <person name="Kalinowski J."/>
            <person name="Ruckert C."/>
        </authorList>
    </citation>
    <scope>NUCLEOTIDE SEQUENCE</scope>
    <source>
        <strain evidence="1">CGMCC 1.12408</strain>
    </source>
</reference>
<dbReference type="AlphaFoldDB" id="A0A916RZ64"/>
<dbReference type="EMBL" id="BMEY01000009">
    <property type="protein sequence ID" value="GGA77379.1"/>
    <property type="molecule type" value="Genomic_DNA"/>
</dbReference>
<organism evidence="1 2">
    <name type="scientific">Ornithinibacillus halotolerans</name>
    <dbReference type="NCBI Taxonomy" id="1274357"/>
    <lineage>
        <taxon>Bacteria</taxon>
        <taxon>Bacillati</taxon>
        <taxon>Bacillota</taxon>
        <taxon>Bacilli</taxon>
        <taxon>Bacillales</taxon>
        <taxon>Bacillaceae</taxon>
        <taxon>Ornithinibacillus</taxon>
    </lineage>
</organism>
<gene>
    <name evidence="1" type="ORF">GCM10008025_21240</name>
</gene>
<protein>
    <submittedName>
        <fullName evidence="1">Uncharacterized protein</fullName>
    </submittedName>
</protein>
<dbReference type="Proteomes" id="UP000613512">
    <property type="component" value="Unassembled WGS sequence"/>
</dbReference>